<sequence>KALNKALTSQSNSQRLIDLLKEFTENDDELSENSSEDEVDSDKENEEFVLQNPKKRRGRGRPAGTKRLKSACEQRSTKKQQRH</sequence>
<name>A0ABN7XGY3_GIGMA</name>
<evidence type="ECO:0000256" key="1">
    <source>
        <dbReference type="SAM" id="MobiDB-lite"/>
    </source>
</evidence>
<comment type="caution">
    <text evidence="2">The sequence shown here is derived from an EMBL/GenBank/DDBJ whole genome shotgun (WGS) entry which is preliminary data.</text>
</comment>
<feature type="non-terminal residue" evidence="2">
    <location>
        <position position="83"/>
    </location>
</feature>
<organism evidence="2 3">
    <name type="scientific">Gigaspora margarita</name>
    <dbReference type="NCBI Taxonomy" id="4874"/>
    <lineage>
        <taxon>Eukaryota</taxon>
        <taxon>Fungi</taxon>
        <taxon>Fungi incertae sedis</taxon>
        <taxon>Mucoromycota</taxon>
        <taxon>Glomeromycotina</taxon>
        <taxon>Glomeromycetes</taxon>
        <taxon>Diversisporales</taxon>
        <taxon>Gigasporaceae</taxon>
        <taxon>Gigaspora</taxon>
    </lineage>
</organism>
<dbReference type="EMBL" id="CAJVQB010139206">
    <property type="protein sequence ID" value="CAG8854522.1"/>
    <property type="molecule type" value="Genomic_DNA"/>
</dbReference>
<accession>A0ABN7XGY3</accession>
<reference evidence="2 3" key="1">
    <citation type="submission" date="2021-06" db="EMBL/GenBank/DDBJ databases">
        <authorList>
            <person name="Kallberg Y."/>
            <person name="Tangrot J."/>
            <person name="Rosling A."/>
        </authorList>
    </citation>
    <scope>NUCLEOTIDE SEQUENCE [LARGE SCALE GENOMIC DNA]</scope>
    <source>
        <strain evidence="2 3">120-4 pot B 10/14</strain>
    </source>
</reference>
<evidence type="ECO:0000313" key="3">
    <source>
        <dbReference type="Proteomes" id="UP000789901"/>
    </source>
</evidence>
<evidence type="ECO:0000313" key="2">
    <source>
        <dbReference type="EMBL" id="CAG8854522.1"/>
    </source>
</evidence>
<protein>
    <submittedName>
        <fullName evidence="2">26012_t:CDS:1</fullName>
    </submittedName>
</protein>
<feature type="compositionally biased region" description="Acidic residues" evidence="1">
    <location>
        <begin position="26"/>
        <end position="47"/>
    </location>
</feature>
<feature type="compositionally biased region" description="Basic residues" evidence="1">
    <location>
        <begin position="53"/>
        <end position="69"/>
    </location>
</feature>
<feature type="region of interest" description="Disordered" evidence="1">
    <location>
        <begin position="26"/>
        <end position="83"/>
    </location>
</feature>
<keyword evidence="3" id="KW-1185">Reference proteome</keyword>
<dbReference type="Proteomes" id="UP000789901">
    <property type="component" value="Unassembled WGS sequence"/>
</dbReference>
<gene>
    <name evidence="2" type="ORF">GMARGA_LOCUS43343</name>
</gene>
<feature type="non-terminal residue" evidence="2">
    <location>
        <position position="1"/>
    </location>
</feature>
<proteinExistence type="predicted"/>